<dbReference type="STRING" id="1391654.AKJ09_03699"/>
<evidence type="ECO:0000313" key="1">
    <source>
        <dbReference type="EMBL" id="AKU97035.1"/>
    </source>
</evidence>
<sequence>MMKIAAVGSFFSDEAWAGFAEQHRGQPIVILTGSMEEVREVGALFGQGVKVVELDTNNDPST</sequence>
<protein>
    <submittedName>
        <fullName evidence="1">Uncharacterized protein</fullName>
    </submittedName>
</protein>
<dbReference type="AlphaFoldDB" id="A0A0K1PU24"/>
<evidence type="ECO:0000313" key="2">
    <source>
        <dbReference type="Proteomes" id="UP000064967"/>
    </source>
</evidence>
<dbReference type="EMBL" id="CP012333">
    <property type="protein sequence ID" value="AKU97035.1"/>
    <property type="molecule type" value="Genomic_DNA"/>
</dbReference>
<dbReference type="Proteomes" id="UP000064967">
    <property type="component" value="Chromosome"/>
</dbReference>
<keyword evidence="2" id="KW-1185">Reference proteome</keyword>
<organism evidence="1 2">
    <name type="scientific">Labilithrix luteola</name>
    <dbReference type="NCBI Taxonomy" id="1391654"/>
    <lineage>
        <taxon>Bacteria</taxon>
        <taxon>Pseudomonadati</taxon>
        <taxon>Myxococcota</taxon>
        <taxon>Polyangia</taxon>
        <taxon>Polyangiales</taxon>
        <taxon>Labilitrichaceae</taxon>
        <taxon>Labilithrix</taxon>
    </lineage>
</organism>
<dbReference type="KEGG" id="llu:AKJ09_03699"/>
<gene>
    <name evidence="1" type="ORF">AKJ09_03699</name>
</gene>
<accession>A0A0K1PU24</accession>
<proteinExistence type="predicted"/>
<reference evidence="1 2" key="1">
    <citation type="submission" date="2015-08" db="EMBL/GenBank/DDBJ databases">
        <authorList>
            <person name="Babu N.S."/>
            <person name="Beckwith C.J."/>
            <person name="Beseler K.G."/>
            <person name="Brison A."/>
            <person name="Carone J.V."/>
            <person name="Caskin T.P."/>
            <person name="Diamond M."/>
            <person name="Durham M.E."/>
            <person name="Foxe J.M."/>
            <person name="Go M."/>
            <person name="Henderson B.A."/>
            <person name="Jones I.B."/>
            <person name="McGettigan J.A."/>
            <person name="Micheletti S.J."/>
            <person name="Nasrallah M.E."/>
            <person name="Ortiz D."/>
            <person name="Piller C.R."/>
            <person name="Privatt S.R."/>
            <person name="Schneider S.L."/>
            <person name="Sharp S."/>
            <person name="Smith T.C."/>
            <person name="Stanton J.D."/>
            <person name="Ullery H.E."/>
            <person name="Wilson R.J."/>
            <person name="Serrano M.G."/>
            <person name="Buck G."/>
            <person name="Lee V."/>
            <person name="Wang Y."/>
            <person name="Carvalho R."/>
            <person name="Voegtly L."/>
            <person name="Shi R."/>
            <person name="Duckworth R."/>
            <person name="Johnson A."/>
            <person name="Loviza R."/>
            <person name="Walstead R."/>
            <person name="Shah Z."/>
            <person name="Kiflezghi M."/>
            <person name="Wade K."/>
            <person name="Ball S.L."/>
            <person name="Bradley K.W."/>
            <person name="Asai D.J."/>
            <person name="Bowman C.A."/>
            <person name="Russell D.A."/>
            <person name="Pope W.H."/>
            <person name="Jacobs-Sera D."/>
            <person name="Hendrix R.W."/>
            <person name="Hatfull G.F."/>
        </authorList>
    </citation>
    <scope>NUCLEOTIDE SEQUENCE [LARGE SCALE GENOMIC DNA]</scope>
    <source>
        <strain evidence="1 2">DSM 27648</strain>
    </source>
</reference>
<name>A0A0K1PU24_9BACT</name>